<keyword evidence="3" id="KW-1185">Reference proteome</keyword>
<feature type="region of interest" description="Disordered" evidence="1">
    <location>
        <begin position="716"/>
        <end position="774"/>
    </location>
</feature>
<dbReference type="AlphaFoldDB" id="A0AAD1XXT7"/>
<gene>
    <name evidence="2" type="ORF">ECRASSUSDP1_LOCUS21622</name>
</gene>
<feature type="compositionally biased region" description="Basic and acidic residues" evidence="1">
    <location>
        <begin position="762"/>
        <end position="774"/>
    </location>
</feature>
<proteinExistence type="predicted"/>
<evidence type="ECO:0000256" key="1">
    <source>
        <dbReference type="SAM" id="MobiDB-lite"/>
    </source>
</evidence>
<sequence length="774" mass="90353">MTRAKEMPRLRNIRNGNKMIKKGMHSAMIMQMRKIKTNPKSIHLDHIPTPGSLQRHRSIVEKGKILPPKNRLKSPYLRGGRVQEFVTNFPRRLSKLPDAIRPSFPQPQHWAINIEKPKTPSKNKGDSIILESEHATDMSRRDSFKIGQIQITTQEGGTFDKTECKLPETLSDSLESESKKKQQCSPSFHVVRMEPTPKKKIIKRNRIRRSCRRDKTMSQHFKLKRPELPRQNVDLKDISNPTNYKSSFAKNPNKTKEITEAEVTIPMHLKTESFKLTKKLHSFGKHAKSSSLGMNFLKEDSQADTKRSNLTTLDNHEIISKMSSSNGFCNLQNWEKIKKIKSRATPRVFKVQEQILKQDAINSKKIKEACKKCVKNSMILRNKARFVNQEIEDQSLEKSLSRPTVHPDSKMMNYILELLEQDRSDKGNIFKKCEKCKAEDIKVINETGMRRTFQCFHRSGIKKFRNMKSNPILLKHMYAKNFMKYDLKVLGSQKEQFFILYGELEIFKKKALILKAFFQRTPPCVSVNEEGENVKDWNSFYCGISKKHKKKLNNMLKELLIILYDVSNIVLQELADEPEKIGIDPVKYLYELHMNLLKDIKLTYEAEFVAHIELLEDMVEFYSSSVYVYLILNRSYERPIIKVPRVKKCIDKIMKGTSFSIELTSVFKEMYKNMKNHKQIQDNIEEIEKLVKPDSPPEEPKPTFLNTLISLGWTKKSKENKETDAKENTQRQGVPRTAQMAGNFYETPKNIKNVQMRMLKSQRNEKYNDEQREL</sequence>
<reference evidence="2" key="1">
    <citation type="submission" date="2023-07" db="EMBL/GenBank/DDBJ databases">
        <authorList>
            <consortium name="AG Swart"/>
            <person name="Singh M."/>
            <person name="Singh A."/>
            <person name="Seah K."/>
            <person name="Emmerich C."/>
        </authorList>
    </citation>
    <scope>NUCLEOTIDE SEQUENCE</scope>
    <source>
        <strain evidence="2">DP1</strain>
    </source>
</reference>
<dbReference type="EMBL" id="CAMPGE010022123">
    <property type="protein sequence ID" value="CAI2380192.1"/>
    <property type="molecule type" value="Genomic_DNA"/>
</dbReference>
<evidence type="ECO:0000313" key="2">
    <source>
        <dbReference type="EMBL" id="CAI2380192.1"/>
    </source>
</evidence>
<evidence type="ECO:0000313" key="3">
    <source>
        <dbReference type="Proteomes" id="UP001295684"/>
    </source>
</evidence>
<comment type="caution">
    <text evidence="2">The sequence shown here is derived from an EMBL/GenBank/DDBJ whole genome shotgun (WGS) entry which is preliminary data.</text>
</comment>
<name>A0AAD1XXT7_EUPCR</name>
<protein>
    <submittedName>
        <fullName evidence="2">Uncharacterized protein</fullName>
    </submittedName>
</protein>
<dbReference type="Proteomes" id="UP001295684">
    <property type="component" value="Unassembled WGS sequence"/>
</dbReference>
<organism evidence="2 3">
    <name type="scientific">Euplotes crassus</name>
    <dbReference type="NCBI Taxonomy" id="5936"/>
    <lineage>
        <taxon>Eukaryota</taxon>
        <taxon>Sar</taxon>
        <taxon>Alveolata</taxon>
        <taxon>Ciliophora</taxon>
        <taxon>Intramacronucleata</taxon>
        <taxon>Spirotrichea</taxon>
        <taxon>Hypotrichia</taxon>
        <taxon>Euplotida</taxon>
        <taxon>Euplotidae</taxon>
        <taxon>Moneuplotes</taxon>
    </lineage>
</organism>
<accession>A0AAD1XXT7</accession>
<feature type="compositionally biased region" description="Basic and acidic residues" evidence="1">
    <location>
        <begin position="716"/>
        <end position="729"/>
    </location>
</feature>